<accession>A0ABR6IIC0</accession>
<name>A0ABR6IIC0_9HYPH</name>
<evidence type="ECO:0000313" key="1">
    <source>
        <dbReference type="EMBL" id="MBB4227314.1"/>
    </source>
</evidence>
<dbReference type="Proteomes" id="UP000551353">
    <property type="component" value="Unassembled WGS sequence"/>
</dbReference>
<dbReference type="EMBL" id="JACIFX010000001">
    <property type="protein sequence ID" value="MBB4227314.1"/>
    <property type="molecule type" value="Genomic_DNA"/>
</dbReference>
<protein>
    <submittedName>
        <fullName evidence="1">Uncharacterized protein</fullName>
    </submittedName>
</protein>
<proteinExistence type="predicted"/>
<gene>
    <name evidence="1" type="ORF">GGD56_001134</name>
</gene>
<evidence type="ECO:0000313" key="2">
    <source>
        <dbReference type="Proteomes" id="UP000551353"/>
    </source>
</evidence>
<keyword evidence="2" id="KW-1185">Reference proteome</keyword>
<organism evidence="1 2">
    <name type="scientific">Rhizobium mongolense</name>
    <dbReference type="NCBI Taxonomy" id="57676"/>
    <lineage>
        <taxon>Bacteria</taxon>
        <taxon>Pseudomonadati</taxon>
        <taxon>Pseudomonadota</taxon>
        <taxon>Alphaproteobacteria</taxon>
        <taxon>Hyphomicrobiales</taxon>
        <taxon>Rhizobiaceae</taxon>
        <taxon>Rhizobium/Agrobacterium group</taxon>
        <taxon>Rhizobium</taxon>
    </lineage>
</organism>
<reference evidence="1 2" key="1">
    <citation type="submission" date="2020-08" db="EMBL/GenBank/DDBJ databases">
        <title>Genomic Encyclopedia of Type Strains, Phase IV (KMG-V): Genome sequencing to study the core and pangenomes of soil and plant-associated prokaryotes.</title>
        <authorList>
            <person name="Whitman W."/>
        </authorList>
    </citation>
    <scope>NUCLEOTIDE SEQUENCE [LARGE SCALE GENOMIC DNA]</scope>
    <source>
        <strain evidence="1 2">SEMIA 4087</strain>
    </source>
</reference>
<sequence length="32" mass="3426">MNGATPSSIFINTVRSSVILLSCHVITSNTDF</sequence>
<comment type="caution">
    <text evidence="1">The sequence shown here is derived from an EMBL/GenBank/DDBJ whole genome shotgun (WGS) entry which is preliminary data.</text>
</comment>